<comment type="caution">
    <text evidence="1">The sequence shown here is derived from an EMBL/GenBank/DDBJ whole genome shotgun (WGS) entry which is preliminary data.</text>
</comment>
<evidence type="ECO:0000313" key="1">
    <source>
        <dbReference type="EMBL" id="EYB82803.1"/>
    </source>
</evidence>
<reference evidence="2" key="1">
    <citation type="journal article" date="2015" name="Nat. Genet.">
        <title>The genome and transcriptome of the zoonotic hookworm Ancylostoma ceylanicum identify infection-specific gene families.</title>
        <authorList>
            <person name="Schwarz E.M."/>
            <person name="Hu Y."/>
            <person name="Antoshechkin I."/>
            <person name="Miller M.M."/>
            <person name="Sternberg P.W."/>
            <person name="Aroian R.V."/>
        </authorList>
    </citation>
    <scope>NUCLEOTIDE SEQUENCE</scope>
    <source>
        <strain evidence="2">HY135</strain>
    </source>
</reference>
<gene>
    <name evidence="1" type="primary">Acey_s0350.g3214</name>
    <name evidence="1" type="ORF">Y032_0350g3214</name>
</gene>
<dbReference type="AlphaFoldDB" id="A0A016RWS6"/>
<protein>
    <submittedName>
        <fullName evidence="1">Uncharacterized protein</fullName>
    </submittedName>
</protein>
<sequence>MLWGNFCCRRISRLGASETLVLKTNLRSKGQRYVHIVIRSIFLKRMELIDNKKRKGNYAKGKTTRENLGSSSGKNSEIKFNWEIVS</sequence>
<evidence type="ECO:0000313" key="2">
    <source>
        <dbReference type="Proteomes" id="UP000024635"/>
    </source>
</evidence>
<name>A0A016RWS6_9BILA</name>
<keyword evidence="2" id="KW-1185">Reference proteome</keyword>
<accession>A0A016RWS6</accession>
<dbReference type="Proteomes" id="UP000024635">
    <property type="component" value="Unassembled WGS sequence"/>
</dbReference>
<proteinExistence type="predicted"/>
<organism evidence="1 2">
    <name type="scientific">Ancylostoma ceylanicum</name>
    <dbReference type="NCBI Taxonomy" id="53326"/>
    <lineage>
        <taxon>Eukaryota</taxon>
        <taxon>Metazoa</taxon>
        <taxon>Ecdysozoa</taxon>
        <taxon>Nematoda</taxon>
        <taxon>Chromadorea</taxon>
        <taxon>Rhabditida</taxon>
        <taxon>Rhabditina</taxon>
        <taxon>Rhabditomorpha</taxon>
        <taxon>Strongyloidea</taxon>
        <taxon>Ancylostomatidae</taxon>
        <taxon>Ancylostomatinae</taxon>
        <taxon>Ancylostoma</taxon>
    </lineage>
</organism>
<dbReference type="EMBL" id="JARK01001686">
    <property type="protein sequence ID" value="EYB82803.1"/>
    <property type="molecule type" value="Genomic_DNA"/>
</dbReference>